<evidence type="ECO:0000256" key="1">
    <source>
        <dbReference type="ARBA" id="ARBA00022540"/>
    </source>
</evidence>
<evidence type="ECO:0000256" key="2">
    <source>
        <dbReference type="ARBA" id="ARBA00022917"/>
    </source>
</evidence>
<dbReference type="Gene3D" id="1.25.40.180">
    <property type="match status" value="1"/>
</dbReference>
<protein>
    <submittedName>
        <fullName evidence="4">MIF4G domain protein</fullName>
    </submittedName>
</protein>
<dbReference type="SMART" id="SM00543">
    <property type="entry name" value="MIF4G"/>
    <property type="match status" value="1"/>
</dbReference>
<reference evidence="4" key="1">
    <citation type="journal article" date="2019" name="MBio">
        <title>Virus Genomes from Deep Sea Sediments Expand the Ocean Megavirome and Support Independent Origins of Viral Gigantism.</title>
        <authorList>
            <person name="Backstrom D."/>
            <person name="Yutin N."/>
            <person name="Jorgensen S.L."/>
            <person name="Dharamshi J."/>
            <person name="Homa F."/>
            <person name="Zaremba-Niedwiedzka K."/>
            <person name="Spang A."/>
            <person name="Wolf Y.I."/>
            <person name="Koonin E.V."/>
            <person name="Ettema T.J."/>
        </authorList>
    </citation>
    <scope>NUCLEOTIDE SEQUENCE</scope>
</reference>
<keyword evidence="2" id="KW-0648">Protein biosynthesis</keyword>
<accession>A0A481ZAQ2</accession>
<evidence type="ECO:0000313" key="4">
    <source>
        <dbReference type="EMBL" id="QBK92250.1"/>
    </source>
</evidence>
<evidence type="ECO:0000259" key="3">
    <source>
        <dbReference type="SMART" id="SM00543"/>
    </source>
</evidence>
<dbReference type="EMBL" id="MK500570">
    <property type="protein sequence ID" value="QBK92250.1"/>
    <property type="molecule type" value="Genomic_DNA"/>
</dbReference>
<name>A0A481ZAQ2_9VIRU</name>
<dbReference type="InterPro" id="IPR016024">
    <property type="entry name" value="ARM-type_fold"/>
</dbReference>
<gene>
    <name evidence="4" type="ORF">LCPAC304_05970</name>
</gene>
<sequence length="212" mass="24753">MTEGNAWIPGRKRRDCPLSKLKLILNKITEEKFLPLSLEIRTFFEERIVTEADMRGCAESILEKAMKEPHYAALYTQLCIYLTEQRTTFKPILLKTLQTIFQDIVESALSTRTKRLVGCVAVISEFYNLNMLPSEILFRDVMSRLLFEESDSSIEALCIVLTRVWDKVLLHFKTRTSLKMYIQRLSTLQKDENADISSRIRFLLLDVLEKEH</sequence>
<keyword evidence="1" id="KW-0396">Initiation factor</keyword>
<dbReference type="PANTHER" id="PTHR23253">
    <property type="entry name" value="EUKARYOTIC TRANSLATION INITIATION FACTOR 4 GAMMA"/>
    <property type="match status" value="1"/>
</dbReference>
<dbReference type="GO" id="GO:0003729">
    <property type="term" value="F:mRNA binding"/>
    <property type="evidence" value="ECO:0007669"/>
    <property type="project" value="TreeGrafter"/>
</dbReference>
<feature type="domain" description="MIF4G" evidence="3">
    <location>
        <begin position="18"/>
        <end position="212"/>
    </location>
</feature>
<dbReference type="PANTHER" id="PTHR23253:SF9">
    <property type="entry name" value="EUKARYOTIC TRANSLATION INITIATION FACTOR 4 GAMMA 2"/>
    <property type="match status" value="1"/>
</dbReference>
<proteinExistence type="predicted"/>
<organism evidence="4">
    <name type="scientific">Pithovirus LCPAC304</name>
    <dbReference type="NCBI Taxonomy" id="2506594"/>
    <lineage>
        <taxon>Viruses</taxon>
        <taxon>Pithoviruses</taxon>
    </lineage>
</organism>
<dbReference type="Pfam" id="PF02854">
    <property type="entry name" value="MIF4G"/>
    <property type="match status" value="1"/>
</dbReference>
<dbReference type="SUPFAM" id="SSF48371">
    <property type="entry name" value="ARM repeat"/>
    <property type="match status" value="1"/>
</dbReference>
<dbReference type="InterPro" id="IPR003890">
    <property type="entry name" value="MIF4G-like_typ-3"/>
</dbReference>